<reference evidence="2 3" key="1">
    <citation type="submission" date="2018-06" db="EMBL/GenBank/DDBJ databases">
        <title>The Genome of Cuscuta australis (Dodder) Provides Insight into the Evolution of Plant Parasitism.</title>
        <authorList>
            <person name="Liu H."/>
        </authorList>
    </citation>
    <scope>NUCLEOTIDE SEQUENCE [LARGE SCALE GENOMIC DNA]</scope>
    <source>
        <strain evidence="3">cv. Yunnan</strain>
        <tissue evidence="2">Vines</tissue>
    </source>
</reference>
<feature type="domain" description="Peptidase M16 C-terminal" evidence="1">
    <location>
        <begin position="60"/>
        <end position="163"/>
    </location>
</feature>
<proteinExistence type="predicted"/>
<dbReference type="Proteomes" id="UP000249390">
    <property type="component" value="Unassembled WGS sequence"/>
</dbReference>
<dbReference type="Gene3D" id="3.30.830.10">
    <property type="entry name" value="Metalloenzyme, LuxS/M16 peptidase-like"/>
    <property type="match status" value="1"/>
</dbReference>
<gene>
    <name evidence="2" type="ORF">DM860_004047</name>
</gene>
<dbReference type="EMBL" id="NQVE01000217">
    <property type="protein sequence ID" value="RAL37125.1"/>
    <property type="molecule type" value="Genomic_DNA"/>
</dbReference>
<name>A0A328CV89_9ASTE</name>
<comment type="caution">
    <text evidence="2">The sequence shown here is derived from an EMBL/GenBank/DDBJ whole genome shotgun (WGS) entry which is preliminary data.</text>
</comment>
<evidence type="ECO:0000313" key="3">
    <source>
        <dbReference type="Proteomes" id="UP000249390"/>
    </source>
</evidence>
<dbReference type="SUPFAM" id="SSF63411">
    <property type="entry name" value="LuxS/MPP-like metallohydrolase"/>
    <property type="match status" value="1"/>
</dbReference>
<dbReference type="InterPro" id="IPR011249">
    <property type="entry name" value="Metalloenz_LuxS/M16"/>
</dbReference>
<evidence type="ECO:0000259" key="1">
    <source>
        <dbReference type="Pfam" id="PF05193"/>
    </source>
</evidence>
<sequence>MEECREDRNADGRIEDAHWVLMMEGSKGCRMLFGNGFEISSYYPSIRRLPIRVEKVIKTVSPQIVKHFYEKWYQLQNMAVIAVGDFPDIQSVVDLIKTHFGYKASPPDLPPLPYYPVPLHEETRFSCFVEPEADGSAVMISCKMPADELKTVKDYRDLLAESMFFPALNQRYFKISCKKDPPYFSCYGEVHCLVHPVSAYIMTSSCKEKGTLEALESMLTEGTTAWVL</sequence>
<keyword evidence="3" id="KW-1185">Reference proteome</keyword>
<dbReference type="Pfam" id="PF05193">
    <property type="entry name" value="Peptidase_M16_C"/>
    <property type="match status" value="1"/>
</dbReference>
<dbReference type="InterPro" id="IPR007863">
    <property type="entry name" value="Peptidase_M16_C"/>
</dbReference>
<protein>
    <recommendedName>
        <fullName evidence="1">Peptidase M16 C-terminal domain-containing protein</fullName>
    </recommendedName>
</protein>
<evidence type="ECO:0000313" key="2">
    <source>
        <dbReference type="EMBL" id="RAL37125.1"/>
    </source>
</evidence>
<accession>A0A328CV89</accession>
<dbReference type="InterPro" id="IPR050626">
    <property type="entry name" value="Peptidase_M16"/>
</dbReference>
<dbReference type="PANTHER" id="PTHR43690:SF34">
    <property type="entry name" value="ZINC PROTEASE PQQL-LIKE"/>
    <property type="match status" value="1"/>
</dbReference>
<dbReference type="AlphaFoldDB" id="A0A328CV89"/>
<dbReference type="PANTHER" id="PTHR43690">
    <property type="entry name" value="NARDILYSIN"/>
    <property type="match status" value="1"/>
</dbReference>
<organism evidence="2 3">
    <name type="scientific">Cuscuta australis</name>
    <dbReference type="NCBI Taxonomy" id="267555"/>
    <lineage>
        <taxon>Eukaryota</taxon>
        <taxon>Viridiplantae</taxon>
        <taxon>Streptophyta</taxon>
        <taxon>Embryophyta</taxon>
        <taxon>Tracheophyta</taxon>
        <taxon>Spermatophyta</taxon>
        <taxon>Magnoliopsida</taxon>
        <taxon>eudicotyledons</taxon>
        <taxon>Gunneridae</taxon>
        <taxon>Pentapetalae</taxon>
        <taxon>asterids</taxon>
        <taxon>lamiids</taxon>
        <taxon>Solanales</taxon>
        <taxon>Convolvulaceae</taxon>
        <taxon>Cuscuteae</taxon>
        <taxon>Cuscuta</taxon>
        <taxon>Cuscuta subgen. Grammica</taxon>
        <taxon>Cuscuta sect. Cleistogrammica</taxon>
    </lineage>
</organism>
<dbReference type="GO" id="GO:0046872">
    <property type="term" value="F:metal ion binding"/>
    <property type="evidence" value="ECO:0007669"/>
    <property type="project" value="InterPro"/>
</dbReference>